<protein>
    <submittedName>
        <fullName evidence="1">Uncharacterized protein</fullName>
    </submittedName>
</protein>
<gene>
    <name evidence="1" type="ORF">CWB97_22700</name>
</gene>
<sequence length="93" mass="10205">LFDQQGLALLQNKLCSVYIHQGEPNKIQASMEAWLPPKGSGFTYKKEQVSQAGSLTTTSYTLYQGSSFLEQWVITVNSAKPSNLVAVMSYQGA</sequence>
<keyword evidence="2" id="KW-1185">Reference proteome</keyword>
<proteinExistence type="predicted"/>
<dbReference type="RefSeq" id="WP_212751980.1">
    <property type="nucleotide sequence ID" value="NZ_PNCK01000163.1"/>
</dbReference>
<feature type="non-terminal residue" evidence="1">
    <location>
        <position position="1"/>
    </location>
</feature>
<accession>A0ABY2W3J5</accession>
<reference evidence="2" key="2">
    <citation type="submission" date="2019-06" db="EMBL/GenBank/DDBJ databases">
        <title>Co-occurence of chitin degradation, pigmentation and bioactivity in marine Pseudoalteromonas.</title>
        <authorList>
            <person name="Sonnenschein E.C."/>
            <person name="Bech P.K."/>
        </authorList>
    </citation>
    <scope>NUCLEOTIDE SEQUENCE [LARGE SCALE GENOMIC DNA]</scope>
    <source>
        <strain evidence="2">S2233</strain>
    </source>
</reference>
<dbReference type="EMBL" id="PNCK01000163">
    <property type="protein sequence ID" value="TMP37424.1"/>
    <property type="molecule type" value="Genomic_DNA"/>
</dbReference>
<reference evidence="1 2" key="1">
    <citation type="submission" date="2017-12" db="EMBL/GenBank/DDBJ databases">
        <authorList>
            <person name="Paulsen S."/>
            <person name="Gram L.K."/>
        </authorList>
    </citation>
    <scope>NUCLEOTIDE SEQUENCE [LARGE SCALE GENOMIC DNA]</scope>
    <source>
        <strain evidence="1 2">S2233</strain>
    </source>
</reference>
<comment type="caution">
    <text evidence="1">The sequence shown here is derived from an EMBL/GenBank/DDBJ whole genome shotgun (WGS) entry which is preliminary data.</text>
</comment>
<evidence type="ECO:0000313" key="2">
    <source>
        <dbReference type="Proteomes" id="UP000305730"/>
    </source>
</evidence>
<organism evidence="1 2">
    <name type="scientific">Pseudoalteromonas citrea</name>
    <dbReference type="NCBI Taxonomy" id="43655"/>
    <lineage>
        <taxon>Bacteria</taxon>
        <taxon>Pseudomonadati</taxon>
        <taxon>Pseudomonadota</taxon>
        <taxon>Gammaproteobacteria</taxon>
        <taxon>Alteromonadales</taxon>
        <taxon>Pseudoalteromonadaceae</taxon>
        <taxon>Pseudoalteromonas</taxon>
    </lineage>
</organism>
<dbReference type="Proteomes" id="UP000305730">
    <property type="component" value="Unassembled WGS sequence"/>
</dbReference>
<evidence type="ECO:0000313" key="1">
    <source>
        <dbReference type="EMBL" id="TMP37424.1"/>
    </source>
</evidence>
<name>A0ABY2W3J5_9GAMM</name>